<feature type="domain" description="Acyl-CoA dehydrogenase/oxidase N-terminal" evidence="9">
    <location>
        <begin position="17"/>
        <end position="113"/>
    </location>
</feature>
<evidence type="ECO:0000256" key="4">
    <source>
        <dbReference type="ARBA" id="ARBA00022827"/>
    </source>
</evidence>
<dbReference type="InterPro" id="IPR046373">
    <property type="entry name" value="Acyl-CoA_Oxase/DH_mid-dom_sf"/>
</dbReference>
<evidence type="ECO:0000313" key="11">
    <source>
        <dbReference type="Proteomes" id="UP000608024"/>
    </source>
</evidence>
<dbReference type="GO" id="GO:0033539">
    <property type="term" value="P:fatty acid beta-oxidation using acyl-CoA dehydrogenase"/>
    <property type="evidence" value="ECO:0007669"/>
    <property type="project" value="TreeGrafter"/>
</dbReference>
<accession>A0A919A2F8</accession>
<dbReference type="GO" id="GO:0050660">
    <property type="term" value="F:flavin adenine dinucleotide binding"/>
    <property type="evidence" value="ECO:0007669"/>
    <property type="project" value="InterPro"/>
</dbReference>
<dbReference type="SUPFAM" id="SSF56645">
    <property type="entry name" value="Acyl-CoA dehydrogenase NM domain-like"/>
    <property type="match status" value="1"/>
</dbReference>
<sequence>MNGTTAVDLTALGARFADAVRGDAAAWDARGELPAEVRREAAREGLLDADLPPRHGGLGATPAQLGEVCARLGGVCGSLRGLVTVQGMVGAALLRWGTAGQRERWLPALARGEVLAAFAATETEAGSDLAAVTTEVEPHGDAYTVTGGKRWITFGEIADVYLVLGRTGGADGTDGRPVVALVEADRPGVRCEPVRGQLGLRAAQVAHVRFDGVRVPSENLVAPPGFGLSHVVGTALDHGRFTVAWGCVGMAEACLGAAAEHAVRRTQGGVALAGHQQVRALLGRAAVDGRAARELCLRAARMRAAVDPDAVVETVAAKYAAARAATSVAGSAVQVMGAAGCAPDSLVGRCYRDAKVMEIIEGSAQVSELHIADHLLRAHGHGPARWRPEREGEPR</sequence>
<dbReference type="Gene3D" id="2.40.110.10">
    <property type="entry name" value="Butyryl-CoA Dehydrogenase, subunit A, domain 2"/>
    <property type="match status" value="1"/>
</dbReference>
<dbReference type="InterPro" id="IPR050741">
    <property type="entry name" value="Acyl-CoA_dehydrogenase"/>
</dbReference>
<keyword evidence="4 6" id="KW-0274">FAD</keyword>
<name>A0A919A2F8_9ACTN</name>
<evidence type="ECO:0000259" key="8">
    <source>
        <dbReference type="Pfam" id="PF02770"/>
    </source>
</evidence>
<comment type="cofactor">
    <cofactor evidence="1 6">
        <name>FAD</name>
        <dbReference type="ChEBI" id="CHEBI:57692"/>
    </cofactor>
</comment>
<feature type="domain" description="Acyl-CoA dehydrogenase/oxidase C-terminal" evidence="7">
    <location>
        <begin position="231"/>
        <end position="375"/>
    </location>
</feature>
<dbReference type="Pfam" id="PF00441">
    <property type="entry name" value="Acyl-CoA_dh_1"/>
    <property type="match status" value="1"/>
</dbReference>
<dbReference type="InterPro" id="IPR037069">
    <property type="entry name" value="AcylCoA_DH/ox_N_sf"/>
</dbReference>
<dbReference type="InterPro" id="IPR006091">
    <property type="entry name" value="Acyl-CoA_Oxase/DH_mid-dom"/>
</dbReference>
<evidence type="ECO:0000256" key="3">
    <source>
        <dbReference type="ARBA" id="ARBA00022630"/>
    </source>
</evidence>
<dbReference type="InterPro" id="IPR036250">
    <property type="entry name" value="AcylCo_DH-like_C"/>
</dbReference>
<keyword evidence="11" id="KW-1185">Reference proteome</keyword>
<keyword evidence="3 6" id="KW-0285">Flavoprotein</keyword>
<comment type="caution">
    <text evidence="10">The sequence shown here is derived from an EMBL/GenBank/DDBJ whole genome shotgun (WGS) entry which is preliminary data.</text>
</comment>
<keyword evidence="5 6" id="KW-0560">Oxidoreductase</keyword>
<dbReference type="GO" id="GO:0003995">
    <property type="term" value="F:acyl-CoA dehydrogenase activity"/>
    <property type="evidence" value="ECO:0007669"/>
    <property type="project" value="TreeGrafter"/>
</dbReference>
<comment type="similarity">
    <text evidence="2 6">Belongs to the acyl-CoA dehydrogenase family.</text>
</comment>
<evidence type="ECO:0000256" key="5">
    <source>
        <dbReference type="ARBA" id="ARBA00023002"/>
    </source>
</evidence>
<evidence type="ECO:0000256" key="1">
    <source>
        <dbReference type="ARBA" id="ARBA00001974"/>
    </source>
</evidence>
<dbReference type="Gene3D" id="1.10.540.10">
    <property type="entry name" value="Acyl-CoA dehydrogenase/oxidase, N-terminal domain"/>
    <property type="match status" value="1"/>
</dbReference>
<proteinExistence type="inferred from homology"/>
<dbReference type="SUPFAM" id="SSF47203">
    <property type="entry name" value="Acyl-CoA dehydrogenase C-terminal domain-like"/>
    <property type="match status" value="1"/>
</dbReference>
<evidence type="ECO:0000259" key="7">
    <source>
        <dbReference type="Pfam" id="PF00441"/>
    </source>
</evidence>
<dbReference type="InterPro" id="IPR013786">
    <property type="entry name" value="AcylCoA_DH/ox_N"/>
</dbReference>
<dbReference type="InterPro" id="IPR009075">
    <property type="entry name" value="AcylCo_DH/oxidase_C"/>
</dbReference>
<dbReference type="PANTHER" id="PTHR48083">
    <property type="entry name" value="MEDIUM-CHAIN SPECIFIC ACYL-COA DEHYDROGENASE, MITOCHONDRIAL-RELATED"/>
    <property type="match status" value="1"/>
</dbReference>
<evidence type="ECO:0000256" key="2">
    <source>
        <dbReference type="ARBA" id="ARBA00009347"/>
    </source>
</evidence>
<feature type="domain" description="Acyl-CoA oxidase/dehydrogenase middle" evidence="8">
    <location>
        <begin position="117"/>
        <end position="213"/>
    </location>
</feature>
<evidence type="ECO:0000256" key="6">
    <source>
        <dbReference type="RuleBase" id="RU362125"/>
    </source>
</evidence>
<dbReference type="Pfam" id="PF02770">
    <property type="entry name" value="Acyl-CoA_dh_M"/>
    <property type="match status" value="1"/>
</dbReference>
<reference evidence="10" key="1">
    <citation type="journal article" date="2014" name="Int. J. Syst. Evol. Microbiol.">
        <title>Complete genome sequence of Corynebacterium casei LMG S-19264T (=DSM 44701T), isolated from a smear-ripened cheese.</title>
        <authorList>
            <consortium name="US DOE Joint Genome Institute (JGI-PGF)"/>
            <person name="Walter F."/>
            <person name="Albersmeier A."/>
            <person name="Kalinowski J."/>
            <person name="Ruckert C."/>
        </authorList>
    </citation>
    <scope>NUCLEOTIDE SEQUENCE</scope>
    <source>
        <strain evidence="10">JCM 4784</strain>
    </source>
</reference>
<dbReference type="Pfam" id="PF02771">
    <property type="entry name" value="Acyl-CoA_dh_N"/>
    <property type="match status" value="1"/>
</dbReference>
<dbReference type="Proteomes" id="UP000608024">
    <property type="component" value="Unassembled WGS sequence"/>
</dbReference>
<dbReference type="Gene3D" id="1.20.140.10">
    <property type="entry name" value="Butyryl-CoA Dehydrogenase, subunit A, domain 3"/>
    <property type="match status" value="1"/>
</dbReference>
<protein>
    <submittedName>
        <fullName evidence="10">Acyl-CoA dehydrogenase</fullName>
    </submittedName>
</protein>
<reference evidence="10" key="2">
    <citation type="submission" date="2020-09" db="EMBL/GenBank/DDBJ databases">
        <authorList>
            <person name="Sun Q."/>
            <person name="Ohkuma M."/>
        </authorList>
    </citation>
    <scope>NUCLEOTIDE SEQUENCE</scope>
    <source>
        <strain evidence="10">JCM 4784</strain>
    </source>
</reference>
<organism evidence="10 11">
    <name type="scientific">Streptomyces longispororuber</name>
    <dbReference type="NCBI Taxonomy" id="68230"/>
    <lineage>
        <taxon>Bacteria</taxon>
        <taxon>Bacillati</taxon>
        <taxon>Actinomycetota</taxon>
        <taxon>Actinomycetes</taxon>
        <taxon>Kitasatosporales</taxon>
        <taxon>Streptomycetaceae</taxon>
        <taxon>Streptomyces</taxon>
    </lineage>
</organism>
<evidence type="ECO:0000259" key="9">
    <source>
        <dbReference type="Pfam" id="PF02771"/>
    </source>
</evidence>
<dbReference type="InterPro" id="IPR009100">
    <property type="entry name" value="AcylCoA_DH/oxidase_NM_dom_sf"/>
</dbReference>
<dbReference type="RefSeq" id="WP_229926004.1">
    <property type="nucleotide sequence ID" value="NZ_BNBT01000123.1"/>
</dbReference>
<gene>
    <name evidence="10" type="ORF">GCM10018785_58080</name>
</gene>
<dbReference type="GO" id="GO:0005737">
    <property type="term" value="C:cytoplasm"/>
    <property type="evidence" value="ECO:0007669"/>
    <property type="project" value="TreeGrafter"/>
</dbReference>
<dbReference type="CDD" id="cd00567">
    <property type="entry name" value="ACAD"/>
    <property type="match status" value="1"/>
</dbReference>
<dbReference type="AlphaFoldDB" id="A0A919A2F8"/>
<dbReference type="EMBL" id="BNBT01000123">
    <property type="protein sequence ID" value="GHE82409.1"/>
    <property type="molecule type" value="Genomic_DNA"/>
</dbReference>
<evidence type="ECO:0000313" key="10">
    <source>
        <dbReference type="EMBL" id="GHE82409.1"/>
    </source>
</evidence>
<dbReference type="PANTHER" id="PTHR48083:SF2">
    <property type="entry name" value="MEDIUM-CHAIN SPECIFIC ACYL-COA DEHYDROGENASE, MITOCHONDRIAL"/>
    <property type="match status" value="1"/>
</dbReference>